<keyword evidence="7" id="KW-0807">Transducer</keyword>
<evidence type="ECO:0000256" key="1">
    <source>
        <dbReference type="ARBA" id="ARBA00004141"/>
    </source>
</evidence>
<evidence type="ECO:0000256" key="8">
    <source>
        <dbReference type="SAM" id="Phobius"/>
    </source>
</evidence>
<evidence type="ECO:0000313" key="10">
    <source>
        <dbReference type="EMBL" id="EHB11071.1"/>
    </source>
</evidence>
<evidence type="ECO:0000256" key="7">
    <source>
        <dbReference type="ARBA" id="ARBA00023224"/>
    </source>
</evidence>
<protein>
    <submittedName>
        <fullName evidence="10">Olfactory receptor 4P4</fullName>
    </submittedName>
</protein>
<dbReference type="InterPro" id="IPR000725">
    <property type="entry name" value="Olfact_rcpt"/>
</dbReference>
<name>G5BP60_HETGA</name>
<dbReference type="EMBL" id="JH171224">
    <property type="protein sequence ID" value="EHB11071.1"/>
    <property type="molecule type" value="Genomic_DNA"/>
</dbReference>
<dbReference type="Gene3D" id="1.20.1070.10">
    <property type="entry name" value="Rhodopsin 7-helix transmembrane proteins"/>
    <property type="match status" value="1"/>
</dbReference>
<evidence type="ECO:0000256" key="2">
    <source>
        <dbReference type="ARBA" id="ARBA00022692"/>
    </source>
</evidence>
<evidence type="ECO:0000256" key="6">
    <source>
        <dbReference type="ARBA" id="ARBA00023170"/>
    </source>
</evidence>
<gene>
    <name evidence="10" type="ORF">GW7_09943</name>
</gene>
<accession>G5BP60</accession>
<dbReference type="Proteomes" id="UP000006813">
    <property type="component" value="Unassembled WGS sequence"/>
</dbReference>
<dbReference type="PROSITE" id="PS50262">
    <property type="entry name" value="G_PROTEIN_RECEP_F1_2"/>
    <property type="match status" value="1"/>
</dbReference>
<dbReference type="GO" id="GO:0005886">
    <property type="term" value="C:plasma membrane"/>
    <property type="evidence" value="ECO:0007669"/>
    <property type="project" value="UniProtKB-ARBA"/>
</dbReference>
<feature type="transmembrane region" description="Helical" evidence="8">
    <location>
        <begin position="51"/>
        <end position="69"/>
    </location>
</feature>
<dbReference type="InParanoid" id="G5BP60"/>
<sequence>MATHRAGILVVANSGMMGPVAFVVVMLSYVLIVYTIRAYPTESCRKALSTCSSHITVVVLFFVPVLFIYMRPAATFPQEKVFALFCSIIAPMFNPLIYMLQNMEMKDDMRKICCQKSFFYWKAAHLKVTLLSMMHTAQVTFALS</sequence>
<proteinExistence type="predicted"/>
<keyword evidence="6 10" id="KW-0675">Receptor</keyword>
<evidence type="ECO:0000313" key="11">
    <source>
        <dbReference type="Proteomes" id="UP000006813"/>
    </source>
</evidence>
<evidence type="ECO:0000259" key="9">
    <source>
        <dbReference type="PROSITE" id="PS50262"/>
    </source>
</evidence>
<dbReference type="AlphaFoldDB" id="G5BP60"/>
<dbReference type="SUPFAM" id="SSF81321">
    <property type="entry name" value="Family A G protein-coupled receptor-like"/>
    <property type="match status" value="1"/>
</dbReference>
<comment type="subcellular location">
    <subcellularLocation>
        <location evidence="1">Membrane</location>
        <topology evidence="1">Multi-pass membrane protein</topology>
    </subcellularLocation>
</comment>
<evidence type="ECO:0000256" key="3">
    <source>
        <dbReference type="ARBA" id="ARBA00022989"/>
    </source>
</evidence>
<keyword evidence="4" id="KW-0297">G-protein coupled receptor</keyword>
<evidence type="ECO:0000256" key="4">
    <source>
        <dbReference type="ARBA" id="ARBA00023040"/>
    </source>
</evidence>
<dbReference type="GO" id="GO:0004984">
    <property type="term" value="F:olfactory receptor activity"/>
    <property type="evidence" value="ECO:0007669"/>
    <property type="project" value="InterPro"/>
</dbReference>
<organism evidence="10 11">
    <name type="scientific">Heterocephalus glaber</name>
    <name type="common">Naked mole rat</name>
    <dbReference type="NCBI Taxonomy" id="10181"/>
    <lineage>
        <taxon>Eukaryota</taxon>
        <taxon>Metazoa</taxon>
        <taxon>Chordata</taxon>
        <taxon>Craniata</taxon>
        <taxon>Vertebrata</taxon>
        <taxon>Euteleostomi</taxon>
        <taxon>Mammalia</taxon>
        <taxon>Eutheria</taxon>
        <taxon>Euarchontoglires</taxon>
        <taxon>Glires</taxon>
        <taxon>Rodentia</taxon>
        <taxon>Hystricomorpha</taxon>
        <taxon>Bathyergidae</taxon>
        <taxon>Heterocephalus</taxon>
    </lineage>
</organism>
<dbReference type="InterPro" id="IPR017452">
    <property type="entry name" value="GPCR_Rhodpsn_7TM"/>
</dbReference>
<dbReference type="PANTHER" id="PTHR48002">
    <property type="entry name" value="OLFACTORY RECEPTOR"/>
    <property type="match status" value="1"/>
</dbReference>
<feature type="transmembrane region" description="Helical" evidence="8">
    <location>
        <begin position="20"/>
        <end position="39"/>
    </location>
</feature>
<dbReference type="STRING" id="10181.G5BP60"/>
<dbReference type="InterPro" id="IPR050427">
    <property type="entry name" value="Olfactory_Receptors"/>
</dbReference>
<reference evidence="10 11" key="1">
    <citation type="journal article" date="2011" name="Nature">
        <title>Genome sequencing reveals insights into physiology and longevity of the naked mole rat.</title>
        <authorList>
            <person name="Kim E.B."/>
            <person name="Fang X."/>
            <person name="Fushan A.A."/>
            <person name="Huang Z."/>
            <person name="Lobanov A.V."/>
            <person name="Han L."/>
            <person name="Marino S.M."/>
            <person name="Sun X."/>
            <person name="Turanov A.A."/>
            <person name="Yang P."/>
            <person name="Yim S.H."/>
            <person name="Zhao X."/>
            <person name="Kasaikina M.V."/>
            <person name="Stoletzki N."/>
            <person name="Peng C."/>
            <person name="Polak P."/>
            <person name="Xiong Z."/>
            <person name="Kiezun A."/>
            <person name="Zhu Y."/>
            <person name="Chen Y."/>
            <person name="Kryukov G.V."/>
            <person name="Zhang Q."/>
            <person name="Peshkin L."/>
            <person name="Yang L."/>
            <person name="Bronson R.T."/>
            <person name="Buffenstein R."/>
            <person name="Wang B."/>
            <person name="Han C."/>
            <person name="Li Q."/>
            <person name="Chen L."/>
            <person name="Zhao W."/>
            <person name="Sunyaev S.R."/>
            <person name="Park T.J."/>
            <person name="Zhang G."/>
            <person name="Wang J."/>
            <person name="Gladyshev V.N."/>
        </authorList>
    </citation>
    <scope>NUCLEOTIDE SEQUENCE [LARGE SCALE GENOMIC DNA]</scope>
</reference>
<keyword evidence="5 8" id="KW-0472">Membrane</keyword>
<dbReference type="GO" id="GO:0004930">
    <property type="term" value="F:G protein-coupled receptor activity"/>
    <property type="evidence" value="ECO:0007669"/>
    <property type="project" value="UniProtKB-KW"/>
</dbReference>
<evidence type="ECO:0000256" key="5">
    <source>
        <dbReference type="ARBA" id="ARBA00023136"/>
    </source>
</evidence>
<feature type="transmembrane region" description="Helical" evidence="8">
    <location>
        <begin position="81"/>
        <end position="100"/>
    </location>
</feature>
<keyword evidence="2 8" id="KW-0812">Transmembrane</keyword>
<keyword evidence="3 8" id="KW-1133">Transmembrane helix</keyword>
<feature type="domain" description="G-protein coupled receptors family 1 profile" evidence="9">
    <location>
        <begin position="1"/>
        <end position="98"/>
    </location>
</feature>
<dbReference type="Pfam" id="PF13853">
    <property type="entry name" value="7tm_4"/>
    <property type="match status" value="1"/>
</dbReference>